<dbReference type="EMBL" id="JAALLH010000001">
    <property type="protein sequence ID" value="NIY66946.1"/>
    <property type="molecule type" value="Genomic_DNA"/>
</dbReference>
<sequence length="120" mass="12896">MAGSTAFDRGEWRTTLDQITAEHQGELATIEVLEPSVGHQYEAERLPFSSLAYDPKDDTVIGAVGGKSPRYPVVLRHMVSHPTEVDVATEDIPEAAVRVVAPDGTATLITFYPEESGTAG</sequence>
<name>A0A2J7ZEU1_STRMQ</name>
<organism evidence="2 3">
    <name type="scientific">Streptomyces malaysiensis</name>
    <dbReference type="NCBI Taxonomy" id="92644"/>
    <lineage>
        <taxon>Bacteria</taxon>
        <taxon>Bacillati</taxon>
        <taxon>Actinomycetota</taxon>
        <taxon>Actinomycetes</taxon>
        <taxon>Kitasatosporales</taxon>
        <taxon>Streptomycetaceae</taxon>
        <taxon>Streptomyces</taxon>
        <taxon>Streptomyces violaceusniger group</taxon>
    </lineage>
</organism>
<dbReference type="Proteomes" id="UP000236520">
    <property type="component" value="Unassembled WGS sequence"/>
</dbReference>
<gene>
    <name evidence="1" type="ORF">SMALB_4978</name>
    <name evidence="2" type="ORF">SMF913_14828</name>
</gene>
<keyword evidence="3" id="KW-1185">Reference proteome</keyword>
<dbReference type="RefSeq" id="WP_069860272.1">
    <property type="nucleotide sequence ID" value="NZ_BAAAHF010000002.1"/>
</dbReference>
<proteinExistence type="predicted"/>
<dbReference type="AlphaFoldDB" id="A0A2J7ZEU1"/>
<reference evidence="2 3" key="1">
    <citation type="submission" date="2015-09" db="EMBL/GenBank/DDBJ databases">
        <title>Genome sequence, genome mining and natural product profiling of a biocontrol bacterium Streptomyces malaysiensis F913.</title>
        <authorList>
            <person name="Xu Y."/>
            <person name="Wei J."/>
            <person name="Xie J."/>
            <person name="Li T."/>
            <person name="Zhou Z."/>
        </authorList>
    </citation>
    <scope>NUCLEOTIDE SEQUENCE [LARGE SCALE GENOMIC DNA]</scope>
    <source>
        <strain evidence="2 3">F913</strain>
    </source>
</reference>
<dbReference type="EMBL" id="LJIW01000001">
    <property type="protein sequence ID" value="PNG98803.1"/>
    <property type="molecule type" value="Genomic_DNA"/>
</dbReference>
<accession>A0A2J7ZEU1</accession>
<dbReference type="GeneID" id="303177069"/>
<evidence type="ECO:0000313" key="4">
    <source>
        <dbReference type="Proteomes" id="UP000536624"/>
    </source>
</evidence>
<reference evidence="1 4" key="2">
    <citation type="submission" date="2020-02" db="EMBL/GenBank/DDBJ databases">
        <title>Streptomyces malaysiensis DSM14702 (JHCC583434, PFL_A843) Genome sequencing and assembly.</title>
        <authorList>
            <person name="Samborskyy M."/>
        </authorList>
    </citation>
    <scope>NUCLEOTIDE SEQUENCE [LARGE SCALE GENOMIC DNA]</scope>
    <source>
        <strain evidence="1 4">DSM 14702</strain>
    </source>
</reference>
<evidence type="ECO:0000313" key="2">
    <source>
        <dbReference type="EMBL" id="PNG98803.1"/>
    </source>
</evidence>
<comment type="caution">
    <text evidence="2">The sequence shown here is derived from an EMBL/GenBank/DDBJ whole genome shotgun (WGS) entry which is preliminary data.</text>
</comment>
<evidence type="ECO:0000313" key="3">
    <source>
        <dbReference type="Proteomes" id="UP000236520"/>
    </source>
</evidence>
<evidence type="ECO:0000313" key="1">
    <source>
        <dbReference type="EMBL" id="NIY66946.1"/>
    </source>
</evidence>
<dbReference type="Proteomes" id="UP000536624">
    <property type="component" value="Unassembled WGS sequence"/>
</dbReference>
<dbReference type="Pfam" id="PF17269">
    <property type="entry name" value="DUF5335"/>
    <property type="match status" value="1"/>
</dbReference>
<dbReference type="InterPro" id="IPR035223">
    <property type="entry name" value="DUF5335"/>
</dbReference>
<protein>
    <submittedName>
        <fullName evidence="2">Uncharacterized protein</fullName>
    </submittedName>
</protein>